<keyword evidence="1" id="KW-0472">Membrane</keyword>
<keyword evidence="1" id="KW-1133">Transmembrane helix</keyword>
<feature type="transmembrane region" description="Helical" evidence="1">
    <location>
        <begin position="32"/>
        <end position="52"/>
    </location>
</feature>
<feature type="transmembrane region" description="Helical" evidence="1">
    <location>
        <begin position="267"/>
        <end position="286"/>
    </location>
</feature>
<proteinExistence type="predicted"/>
<feature type="transmembrane region" description="Helical" evidence="1">
    <location>
        <begin position="125"/>
        <end position="144"/>
    </location>
</feature>
<name>A0ABU9QM93_9BURK</name>
<dbReference type="PANTHER" id="PTHR43044:SF1">
    <property type="entry name" value="QUINOL:CYTOCHROME C OXIDOREDUCTASE QUINONE-BINDING SUBUNIT 2"/>
    <property type="match status" value="1"/>
</dbReference>
<feature type="transmembrane region" description="Helical" evidence="1">
    <location>
        <begin position="182"/>
        <end position="207"/>
    </location>
</feature>
<evidence type="ECO:0008006" key="4">
    <source>
        <dbReference type="Google" id="ProtNLM"/>
    </source>
</evidence>
<feature type="transmembrane region" description="Helical" evidence="1">
    <location>
        <begin position="293"/>
        <end position="313"/>
    </location>
</feature>
<dbReference type="PANTHER" id="PTHR43044">
    <property type="match status" value="1"/>
</dbReference>
<protein>
    <recommendedName>
        <fullName evidence="4">Quinol:cytochrome c oxidoreductase quinone-binding subunit 2</fullName>
    </recommendedName>
</protein>
<gene>
    <name evidence="2" type="ORF">V4C55_32930</name>
</gene>
<feature type="transmembrane region" description="Helical" evidence="1">
    <location>
        <begin position="325"/>
        <end position="345"/>
    </location>
</feature>
<dbReference type="RefSeq" id="WP_201659339.1">
    <property type="nucleotide sequence ID" value="NZ_CAJHCS010000034.1"/>
</dbReference>
<keyword evidence="1" id="KW-0812">Transmembrane</keyword>
<feature type="transmembrane region" description="Helical" evidence="1">
    <location>
        <begin position="156"/>
        <end position="176"/>
    </location>
</feature>
<dbReference type="Proteomes" id="UP001494588">
    <property type="component" value="Unassembled WGS sequence"/>
</dbReference>
<organism evidence="2 3">
    <name type="scientific">Paraburkholderia sabiae</name>
    <dbReference type="NCBI Taxonomy" id="273251"/>
    <lineage>
        <taxon>Bacteria</taxon>
        <taxon>Pseudomonadati</taxon>
        <taxon>Pseudomonadota</taxon>
        <taxon>Betaproteobacteria</taxon>
        <taxon>Burkholderiales</taxon>
        <taxon>Burkholderiaceae</taxon>
        <taxon>Paraburkholderia</taxon>
    </lineage>
</organism>
<dbReference type="EMBL" id="JAZHGC010000037">
    <property type="protein sequence ID" value="MEM5290537.1"/>
    <property type="molecule type" value="Genomic_DNA"/>
</dbReference>
<evidence type="ECO:0000256" key="1">
    <source>
        <dbReference type="SAM" id="Phobius"/>
    </source>
</evidence>
<feature type="transmembrane region" description="Helical" evidence="1">
    <location>
        <begin position="73"/>
        <end position="96"/>
    </location>
</feature>
<feature type="transmembrane region" description="Helical" evidence="1">
    <location>
        <begin position="227"/>
        <end position="247"/>
    </location>
</feature>
<evidence type="ECO:0000313" key="3">
    <source>
        <dbReference type="Proteomes" id="UP001494588"/>
    </source>
</evidence>
<keyword evidence="3" id="KW-1185">Reference proteome</keyword>
<evidence type="ECO:0000313" key="2">
    <source>
        <dbReference type="EMBL" id="MEM5290537.1"/>
    </source>
</evidence>
<sequence>MNRYLPLLALAALVAICIAAWSVAPRALLGAYLATWWFCCGLVMGGLANVWVHNLTGGRWGEVIREPLLELSRLVWILALLFLPMLIGMHDLYSWVSRASTGAQRWTDELPAHSAWFKSLWLTPWFFVVRSVFYLVVWTLLASLSRSPSLRRSARFSAAALIVYGLTVSLAAVDWVMSLMPIWYSSVFGMLVGLSQALAGMALAAVIATRMRPLPPPIIFRDLGNLLLMYVMTWAYLAFTQFLIIWAENLPHEIAWYIPRMEHGWLYVAWLLAVFHFLAPLLILLFRNAKEAPALLGALAVGLLAAHQLDVWWTIFPSLPVDWLQWLWTVPLVIIAFFVAGYVAIRKGSGSATATAAGADYV</sequence>
<comment type="caution">
    <text evidence="2">The sequence shown here is derived from an EMBL/GenBank/DDBJ whole genome shotgun (WGS) entry which is preliminary data.</text>
</comment>
<accession>A0ABU9QM93</accession>
<reference evidence="2 3" key="1">
    <citation type="submission" date="2024-01" db="EMBL/GenBank/DDBJ databases">
        <title>The diversity of rhizobia nodulating Mimosa spp. in eleven states of Brazil covering several biomes is determined by host plant, location, and edaphic factors.</title>
        <authorList>
            <person name="Rouws L."/>
            <person name="Barauna A."/>
            <person name="Beukes C."/>
            <person name="De Faria S.M."/>
            <person name="Gross E."/>
            <person name="Dos Reis Junior F.B."/>
            <person name="Simon M."/>
            <person name="Maluk M."/>
            <person name="Odee D.W."/>
            <person name="Kenicer G."/>
            <person name="Young J.P.W."/>
            <person name="Reis V.M."/>
            <person name="Zilli J."/>
            <person name="James E.K."/>
        </authorList>
    </citation>
    <scope>NUCLEOTIDE SEQUENCE [LARGE SCALE GENOMIC DNA]</scope>
    <source>
        <strain evidence="2 3">JPY77</strain>
    </source>
</reference>